<keyword evidence="2" id="KW-0378">Hydrolase</keyword>
<sequence length="572" mass="63630">MKRVTAKQPLSRLPPSPFVNTHIVASSSVAQDDSLGITPSSIPSPVTYPGERISWIPCGTLNNELLECTNLSVPIDHFSERSSDKTFTIPLIRLRSNRTSDTPLPNILLNPGGPGGSGTQFVYRLGAKLRDVLGDGVHLIGFDPRGVNGSIPRASCYKTPELRERLGFVRDKKVVEDSGELWAWSQNFAKACQETMGPHGKYINTPQTAADMNSILDALGQRGLWYWGFSYGTLLGQTYAALFPERTERVVIDGVANQWDWYESRLDKEMMTDTDAVWNGFIEECIKAGKWKCDLAQLASTKEELADMLLREIGKLRDDPVPVYVNAEKYGVLDYWDILYGGIFPALYKPASWSRLASNLAALLKGNATPAFLEYGQKSPFDLEGEAFKVISLNDGLSGPAHWPNTRKALLDELIPFFNQSLFSEDAFDFYFSKQAWTIPRTHTYSPPKRGVSVVQTAHPILILSTTYDPVCPLMSARAASQAYAGSRIVEVKGYGHCSTAVPSRCVANHVREYFYEGKLPKEDVQCEADGSPYFKTMEEQVAAAEALDEEDRRIRFAQLALAEEGIGPWRR</sequence>
<evidence type="ECO:0000313" key="5">
    <source>
        <dbReference type="Proteomes" id="UP000008066"/>
    </source>
</evidence>
<dbReference type="InterPro" id="IPR029058">
    <property type="entry name" value="AB_hydrolase_fold"/>
</dbReference>
<dbReference type="Pfam" id="PF08386">
    <property type="entry name" value="Abhydrolase_4"/>
    <property type="match status" value="1"/>
</dbReference>
<dbReference type="OrthoDB" id="425534at2759"/>
<dbReference type="PANTHER" id="PTHR43248">
    <property type="entry name" value="2-SUCCINYL-6-HYDROXY-2,4-CYCLOHEXADIENE-1-CARBOXYLATE SYNTHASE"/>
    <property type="match status" value="1"/>
</dbReference>
<gene>
    <name evidence="4" type="ORF">CTHT_0019240</name>
</gene>
<evidence type="ECO:0000256" key="1">
    <source>
        <dbReference type="ARBA" id="ARBA00010088"/>
    </source>
</evidence>
<dbReference type="Gene3D" id="3.40.50.1820">
    <property type="entry name" value="alpha/beta hydrolase"/>
    <property type="match status" value="1"/>
</dbReference>
<accession>G0S310</accession>
<dbReference type="HOGENOM" id="CLU_013364_5_2_1"/>
<feature type="domain" description="Peptidase S33 tripeptidyl aminopeptidase-like C-terminal" evidence="3">
    <location>
        <begin position="445"/>
        <end position="527"/>
    </location>
</feature>
<dbReference type="InterPro" id="IPR013595">
    <property type="entry name" value="Pept_S33_TAP-like_C"/>
</dbReference>
<evidence type="ECO:0000256" key="2">
    <source>
        <dbReference type="ARBA" id="ARBA00022801"/>
    </source>
</evidence>
<proteinExistence type="inferred from homology"/>
<reference evidence="4 5" key="1">
    <citation type="journal article" date="2011" name="Cell">
        <title>Insight into structure and assembly of the nuclear pore complex by utilizing the genome of a eukaryotic thermophile.</title>
        <authorList>
            <person name="Amlacher S."/>
            <person name="Sarges P."/>
            <person name="Flemming D."/>
            <person name="van Noort V."/>
            <person name="Kunze R."/>
            <person name="Devos D.P."/>
            <person name="Arumugam M."/>
            <person name="Bork P."/>
            <person name="Hurt E."/>
        </authorList>
    </citation>
    <scope>NUCLEOTIDE SEQUENCE [LARGE SCALE GENOMIC DNA]</scope>
    <source>
        <strain evidence="5">DSM 1495 / CBS 144.50 / IMI 039719</strain>
    </source>
</reference>
<dbReference type="RefSeq" id="XP_006692412.1">
    <property type="nucleotide sequence ID" value="XM_006692349.1"/>
</dbReference>
<dbReference type="SUPFAM" id="SSF53474">
    <property type="entry name" value="alpha/beta-Hydrolases"/>
    <property type="match status" value="1"/>
</dbReference>
<dbReference type="Proteomes" id="UP000008066">
    <property type="component" value="Unassembled WGS sequence"/>
</dbReference>
<evidence type="ECO:0000313" key="4">
    <source>
        <dbReference type="EMBL" id="EGS22393.1"/>
    </source>
</evidence>
<dbReference type="KEGG" id="cthr:CTHT_0019240"/>
<dbReference type="PANTHER" id="PTHR43248:SF25">
    <property type="entry name" value="AB HYDROLASE-1 DOMAIN-CONTAINING PROTEIN-RELATED"/>
    <property type="match status" value="1"/>
</dbReference>
<dbReference type="OMA" id="EVDGPYF"/>
<name>G0S310_CHATD</name>
<keyword evidence="5" id="KW-1185">Reference proteome</keyword>
<dbReference type="STRING" id="759272.G0S310"/>
<dbReference type="AlphaFoldDB" id="G0S310"/>
<dbReference type="EMBL" id="GL988040">
    <property type="protein sequence ID" value="EGS22393.1"/>
    <property type="molecule type" value="Genomic_DNA"/>
</dbReference>
<dbReference type="eggNOG" id="ENOG502RGY2">
    <property type="taxonomic scope" value="Eukaryota"/>
</dbReference>
<comment type="similarity">
    <text evidence="1">Belongs to the peptidase S33 family.</text>
</comment>
<organism evidence="5">
    <name type="scientific">Chaetomium thermophilum (strain DSM 1495 / CBS 144.50 / IMI 039719)</name>
    <name type="common">Thermochaetoides thermophila</name>
    <dbReference type="NCBI Taxonomy" id="759272"/>
    <lineage>
        <taxon>Eukaryota</taxon>
        <taxon>Fungi</taxon>
        <taxon>Dikarya</taxon>
        <taxon>Ascomycota</taxon>
        <taxon>Pezizomycotina</taxon>
        <taxon>Sordariomycetes</taxon>
        <taxon>Sordariomycetidae</taxon>
        <taxon>Sordariales</taxon>
        <taxon>Chaetomiaceae</taxon>
        <taxon>Thermochaetoides</taxon>
    </lineage>
</organism>
<dbReference type="GO" id="GO:0016787">
    <property type="term" value="F:hydrolase activity"/>
    <property type="evidence" value="ECO:0007669"/>
    <property type="project" value="UniProtKB-KW"/>
</dbReference>
<evidence type="ECO:0000259" key="3">
    <source>
        <dbReference type="Pfam" id="PF08386"/>
    </source>
</evidence>
<protein>
    <recommendedName>
        <fullName evidence="3">Peptidase S33 tripeptidyl aminopeptidase-like C-terminal domain-containing protein</fullName>
    </recommendedName>
</protein>
<dbReference type="InterPro" id="IPR051601">
    <property type="entry name" value="Serine_prot/Carboxylest_S33"/>
</dbReference>
<dbReference type="GeneID" id="18255962"/>